<dbReference type="InterPro" id="IPR003660">
    <property type="entry name" value="HAMP_dom"/>
</dbReference>
<dbReference type="PROSITE" id="PS50885">
    <property type="entry name" value="HAMP"/>
    <property type="match status" value="1"/>
</dbReference>
<feature type="region of interest" description="Disordered" evidence="5">
    <location>
        <begin position="709"/>
        <end position="750"/>
    </location>
</feature>
<dbReference type="Gene3D" id="6.10.340.10">
    <property type="match status" value="1"/>
</dbReference>
<keyword evidence="10" id="KW-1185">Reference proteome</keyword>
<proteinExistence type="inferred from homology"/>
<dbReference type="Pfam" id="PF12729">
    <property type="entry name" value="4HB_MCP_1"/>
    <property type="match status" value="1"/>
</dbReference>
<evidence type="ECO:0000256" key="1">
    <source>
        <dbReference type="ARBA" id="ARBA00022500"/>
    </source>
</evidence>
<dbReference type="PANTHER" id="PTHR43531">
    <property type="entry name" value="PROTEIN ICFG"/>
    <property type="match status" value="1"/>
</dbReference>
<accession>A0A418VTC5</accession>
<dbReference type="SUPFAM" id="SSF58104">
    <property type="entry name" value="Methyl-accepting chemotaxis protein (MCP) signaling domain"/>
    <property type="match status" value="1"/>
</dbReference>
<dbReference type="GO" id="GO:0007165">
    <property type="term" value="P:signal transduction"/>
    <property type="evidence" value="ECO:0007669"/>
    <property type="project" value="UniProtKB-KW"/>
</dbReference>
<dbReference type="Proteomes" id="UP000283458">
    <property type="component" value="Unassembled WGS sequence"/>
</dbReference>
<keyword evidence="4" id="KW-0175">Coiled coil</keyword>
<evidence type="ECO:0000313" key="9">
    <source>
        <dbReference type="EMBL" id="RJF79717.1"/>
    </source>
</evidence>
<dbReference type="InterPro" id="IPR024478">
    <property type="entry name" value="HlyB_4HB_MCP"/>
</dbReference>
<dbReference type="GO" id="GO:0005886">
    <property type="term" value="C:plasma membrane"/>
    <property type="evidence" value="ECO:0007669"/>
    <property type="project" value="TreeGrafter"/>
</dbReference>
<organism evidence="9 10">
    <name type="scientific">Azospirillum cavernae</name>
    <dbReference type="NCBI Taxonomy" id="2320860"/>
    <lineage>
        <taxon>Bacteria</taxon>
        <taxon>Pseudomonadati</taxon>
        <taxon>Pseudomonadota</taxon>
        <taxon>Alphaproteobacteria</taxon>
        <taxon>Rhodospirillales</taxon>
        <taxon>Azospirillaceae</taxon>
        <taxon>Azospirillum</taxon>
    </lineage>
</organism>
<dbReference type="Pfam" id="PF00672">
    <property type="entry name" value="HAMP"/>
    <property type="match status" value="1"/>
</dbReference>
<feature type="compositionally biased region" description="Low complexity" evidence="5">
    <location>
        <begin position="443"/>
        <end position="477"/>
    </location>
</feature>
<dbReference type="PROSITE" id="PS50111">
    <property type="entry name" value="CHEMOTAXIS_TRANSDUC_2"/>
    <property type="match status" value="1"/>
</dbReference>
<keyword evidence="1" id="KW-0145">Chemotaxis</keyword>
<dbReference type="CDD" id="cd06225">
    <property type="entry name" value="HAMP"/>
    <property type="match status" value="1"/>
</dbReference>
<name>A0A418VTC5_9PROT</name>
<dbReference type="AlphaFoldDB" id="A0A418VTC5"/>
<dbReference type="OrthoDB" id="9814362at2"/>
<evidence type="ECO:0000256" key="3">
    <source>
        <dbReference type="PROSITE-ProRule" id="PRU00284"/>
    </source>
</evidence>
<dbReference type="EMBL" id="QYUL01000003">
    <property type="protein sequence ID" value="RJF79717.1"/>
    <property type="molecule type" value="Genomic_DNA"/>
</dbReference>
<evidence type="ECO:0000256" key="2">
    <source>
        <dbReference type="ARBA" id="ARBA00029447"/>
    </source>
</evidence>
<dbReference type="Pfam" id="PF00015">
    <property type="entry name" value="MCPsignal"/>
    <property type="match status" value="1"/>
</dbReference>
<keyword evidence="6" id="KW-0812">Transmembrane</keyword>
<protein>
    <submittedName>
        <fullName evidence="9">Methyl-accepting chemotaxis protein</fullName>
    </submittedName>
</protein>
<feature type="transmembrane region" description="Helical" evidence="6">
    <location>
        <begin position="318"/>
        <end position="340"/>
    </location>
</feature>
<feature type="region of interest" description="Disordered" evidence="5">
    <location>
        <begin position="443"/>
        <end position="504"/>
    </location>
</feature>
<dbReference type="SMART" id="SM00304">
    <property type="entry name" value="HAMP"/>
    <property type="match status" value="2"/>
</dbReference>
<dbReference type="InterPro" id="IPR051310">
    <property type="entry name" value="MCP_chemotaxis"/>
</dbReference>
<evidence type="ECO:0000256" key="4">
    <source>
        <dbReference type="SAM" id="Coils"/>
    </source>
</evidence>
<gene>
    <name evidence="9" type="ORF">D3877_22465</name>
</gene>
<evidence type="ECO:0000313" key="10">
    <source>
        <dbReference type="Proteomes" id="UP000283458"/>
    </source>
</evidence>
<sequence length="750" mass="80067">MRITIKSKIIVAFSAVILLSAITAGLAVNGLGELNDKINELVNQSAQRVSVVRQIPKQVFLIQREEKNFLLSSEDADIDRFDKAMLTRREELKGLYEQFRRISDADGLKKLAQVEAMTSEFTTAQDKVRTVGRIHSNSKAADLANGASSESYRSATDALRPLLDRVEAGGEVTVQQLRIAQLIRQMTTTMGQEQVIVRNSLLVSDDAGTERMLQTLPPVLEKTRALQDAIRGQLTTDEDARAFTVFLDRYSVYAKQRDETAALSRQNTEVKALTLSIGEVRAAATKLAAAADEMVAQAEKGMADDKLKADQTYATLRALMIAAVVASILLAVGSGAYIAISVARGLTKAVELANAVALGDLDQRVDVTTDDEIRDLITALNSMTANLRATAAVANQIAQGNLTVEAQRLSDRDALGIALETMLEKLRTVVADASSAADNVAAGSQELSASSEELSQGATEQASAAEEASASMEEMAANIKQNAENATQTEKIARQSAKDAQASGEAVSRTVQAMQTIAEKISIVQEIARQTDLLALNAAVEAARAGEHGKGFAVVASEVRKLAERSQGAAAEISALSTESTKIAQEAGHMLARLVPDIRKTAELVEEISAACREQDIGAEQINQAIQQLDKVTQQNSSASEEMAATSEELSSMAAQLQDTISYFEIDQADERRAPVEAAAASAPRRAPAMARMAPAPVKRPVAVAKPKLSPVKLNGSAKTSKLNGKGHGPKINLEGGKGADDLDARYTEF</sequence>
<reference evidence="9 10" key="1">
    <citation type="submission" date="2018-09" db="EMBL/GenBank/DDBJ databases">
        <authorList>
            <person name="Zhu H."/>
        </authorList>
    </citation>
    <scope>NUCLEOTIDE SEQUENCE [LARGE SCALE GENOMIC DNA]</scope>
    <source>
        <strain evidence="9 10">K2W22B-5</strain>
    </source>
</reference>
<comment type="caution">
    <text evidence="9">The sequence shown here is derived from an EMBL/GenBank/DDBJ whole genome shotgun (WGS) entry which is preliminary data.</text>
</comment>
<feature type="compositionally biased region" description="Basic and acidic residues" evidence="5">
    <location>
        <begin position="738"/>
        <end position="750"/>
    </location>
</feature>
<dbReference type="SMART" id="SM00283">
    <property type="entry name" value="MA"/>
    <property type="match status" value="1"/>
</dbReference>
<dbReference type="GO" id="GO:0006935">
    <property type="term" value="P:chemotaxis"/>
    <property type="evidence" value="ECO:0007669"/>
    <property type="project" value="UniProtKB-KW"/>
</dbReference>
<feature type="compositionally biased region" description="Polar residues" evidence="5">
    <location>
        <begin position="479"/>
        <end position="490"/>
    </location>
</feature>
<evidence type="ECO:0000256" key="5">
    <source>
        <dbReference type="SAM" id="MobiDB-lite"/>
    </source>
</evidence>
<keyword evidence="6" id="KW-1133">Transmembrane helix</keyword>
<keyword evidence="6" id="KW-0472">Membrane</keyword>
<comment type="similarity">
    <text evidence="2">Belongs to the methyl-accepting chemotaxis (MCP) protein family.</text>
</comment>
<keyword evidence="3" id="KW-0807">Transducer</keyword>
<dbReference type="RefSeq" id="WP_119832982.1">
    <property type="nucleotide sequence ID" value="NZ_QYUL01000003.1"/>
</dbReference>
<dbReference type="PANTHER" id="PTHR43531:SF11">
    <property type="entry name" value="METHYL-ACCEPTING CHEMOTAXIS PROTEIN 3"/>
    <property type="match status" value="1"/>
</dbReference>
<evidence type="ECO:0000259" key="8">
    <source>
        <dbReference type="PROSITE" id="PS50885"/>
    </source>
</evidence>
<evidence type="ECO:0000259" key="7">
    <source>
        <dbReference type="PROSITE" id="PS50111"/>
    </source>
</evidence>
<dbReference type="GO" id="GO:0004888">
    <property type="term" value="F:transmembrane signaling receptor activity"/>
    <property type="evidence" value="ECO:0007669"/>
    <property type="project" value="TreeGrafter"/>
</dbReference>
<feature type="domain" description="HAMP" evidence="8">
    <location>
        <begin position="340"/>
        <end position="392"/>
    </location>
</feature>
<dbReference type="InterPro" id="IPR004089">
    <property type="entry name" value="MCPsignal_dom"/>
</dbReference>
<evidence type="ECO:0000256" key="6">
    <source>
        <dbReference type="SAM" id="Phobius"/>
    </source>
</evidence>
<feature type="domain" description="Methyl-accepting transducer" evidence="7">
    <location>
        <begin position="436"/>
        <end position="651"/>
    </location>
</feature>
<feature type="coiled-coil region" evidence="4">
    <location>
        <begin position="622"/>
        <end position="649"/>
    </location>
</feature>
<dbReference type="Gene3D" id="1.10.287.950">
    <property type="entry name" value="Methyl-accepting chemotaxis protein"/>
    <property type="match status" value="1"/>
</dbReference>